<dbReference type="InterPro" id="IPR013221">
    <property type="entry name" value="Mur_ligase_cen"/>
</dbReference>
<proteinExistence type="inferred from homology"/>
<evidence type="ECO:0000256" key="3">
    <source>
        <dbReference type="ARBA" id="ARBA00011245"/>
    </source>
</evidence>
<evidence type="ECO:0000256" key="6">
    <source>
        <dbReference type="ARBA" id="ARBA00022741"/>
    </source>
</evidence>
<keyword evidence="7" id="KW-0067">ATP-binding</keyword>
<evidence type="ECO:0000256" key="8">
    <source>
        <dbReference type="ARBA" id="ARBA00022842"/>
    </source>
</evidence>
<dbReference type="Gene3D" id="3.40.1190.10">
    <property type="entry name" value="Mur-like, catalytic domain"/>
    <property type="match status" value="1"/>
</dbReference>
<accession>A0A6J7GQL0</accession>
<comment type="cofactor">
    <cofactor evidence="1">
        <name>Mg(2+)</name>
        <dbReference type="ChEBI" id="CHEBI:18420"/>
    </cofactor>
</comment>
<evidence type="ECO:0000259" key="10">
    <source>
        <dbReference type="Pfam" id="PF02875"/>
    </source>
</evidence>
<dbReference type="GO" id="GO:0046656">
    <property type="term" value="P:folic acid biosynthetic process"/>
    <property type="evidence" value="ECO:0007669"/>
    <property type="project" value="UniProtKB-KW"/>
</dbReference>
<keyword evidence="4" id="KW-0436">Ligase</keyword>
<evidence type="ECO:0000259" key="11">
    <source>
        <dbReference type="Pfam" id="PF08245"/>
    </source>
</evidence>
<dbReference type="Gene3D" id="3.90.190.20">
    <property type="entry name" value="Mur ligase, C-terminal domain"/>
    <property type="match status" value="1"/>
</dbReference>
<dbReference type="FunFam" id="3.40.1190.10:FF:000004">
    <property type="entry name" value="Dihydrofolate synthase/folylpolyglutamate synthase"/>
    <property type="match status" value="1"/>
</dbReference>
<dbReference type="PANTHER" id="PTHR11136:SF0">
    <property type="entry name" value="DIHYDROFOLATE SYNTHETASE-RELATED"/>
    <property type="match status" value="1"/>
</dbReference>
<organism evidence="12">
    <name type="scientific">freshwater metagenome</name>
    <dbReference type="NCBI Taxonomy" id="449393"/>
    <lineage>
        <taxon>unclassified sequences</taxon>
        <taxon>metagenomes</taxon>
        <taxon>ecological metagenomes</taxon>
    </lineage>
</organism>
<dbReference type="SUPFAM" id="SSF53623">
    <property type="entry name" value="MurD-like peptide ligases, catalytic domain"/>
    <property type="match status" value="1"/>
</dbReference>
<feature type="domain" description="Mur ligase central" evidence="11">
    <location>
        <begin position="44"/>
        <end position="69"/>
    </location>
</feature>
<dbReference type="NCBIfam" id="TIGR01499">
    <property type="entry name" value="folC"/>
    <property type="match status" value="1"/>
</dbReference>
<reference evidence="12" key="1">
    <citation type="submission" date="2020-05" db="EMBL/GenBank/DDBJ databases">
        <authorList>
            <person name="Chiriac C."/>
            <person name="Salcher M."/>
            <person name="Ghai R."/>
            <person name="Kavagutti S V."/>
        </authorList>
    </citation>
    <scope>NUCLEOTIDE SEQUENCE</scope>
</reference>
<dbReference type="GO" id="GO:0005737">
    <property type="term" value="C:cytoplasm"/>
    <property type="evidence" value="ECO:0007669"/>
    <property type="project" value="TreeGrafter"/>
</dbReference>
<dbReference type="GO" id="GO:0008841">
    <property type="term" value="F:dihydrofolate synthase activity"/>
    <property type="evidence" value="ECO:0007669"/>
    <property type="project" value="TreeGrafter"/>
</dbReference>
<comment type="similarity">
    <text evidence="2">Belongs to the folylpolyglutamate synthase family.</text>
</comment>
<dbReference type="InterPro" id="IPR036565">
    <property type="entry name" value="Mur-like_cat_sf"/>
</dbReference>
<dbReference type="Pfam" id="PF08245">
    <property type="entry name" value="Mur_ligase_M"/>
    <property type="match status" value="1"/>
</dbReference>
<dbReference type="InterPro" id="IPR036615">
    <property type="entry name" value="Mur_ligase_C_dom_sf"/>
</dbReference>
<dbReference type="InterPro" id="IPR001645">
    <property type="entry name" value="Folylpolyglutamate_synth"/>
</dbReference>
<dbReference type="GO" id="GO:0005524">
    <property type="term" value="F:ATP binding"/>
    <property type="evidence" value="ECO:0007669"/>
    <property type="project" value="UniProtKB-KW"/>
</dbReference>
<evidence type="ECO:0000256" key="9">
    <source>
        <dbReference type="ARBA" id="ARBA00022909"/>
    </source>
</evidence>
<dbReference type="Pfam" id="PF02875">
    <property type="entry name" value="Mur_ligase_C"/>
    <property type="match status" value="1"/>
</dbReference>
<dbReference type="SUPFAM" id="SSF53244">
    <property type="entry name" value="MurD-like peptide ligases, peptide-binding domain"/>
    <property type="match status" value="1"/>
</dbReference>
<protein>
    <submittedName>
        <fullName evidence="12">Unannotated protein</fullName>
    </submittedName>
</protein>
<feature type="domain" description="Mur ligase C-terminal" evidence="10">
    <location>
        <begin position="300"/>
        <end position="413"/>
    </location>
</feature>
<dbReference type="PIRSF" id="PIRSF001563">
    <property type="entry name" value="Folylpolyglu_synth"/>
    <property type="match status" value="1"/>
</dbReference>
<keyword evidence="5" id="KW-0479">Metal-binding</keyword>
<keyword evidence="6" id="KW-0547">Nucleotide-binding</keyword>
<evidence type="ECO:0000256" key="7">
    <source>
        <dbReference type="ARBA" id="ARBA00022840"/>
    </source>
</evidence>
<evidence type="ECO:0000256" key="5">
    <source>
        <dbReference type="ARBA" id="ARBA00022723"/>
    </source>
</evidence>
<evidence type="ECO:0000256" key="1">
    <source>
        <dbReference type="ARBA" id="ARBA00001946"/>
    </source>
</evidence>
<name>A0A6J7GQL0_9ZZZZ</name>
<keyword evidence="9" id="KW-0289">Folate biosynthesis</keyword>
<evidence type="ECO:0000256" key="2">
    <source>
        <dbReference type="ARBA" id="ARBA00008276"/>
    </source>
</evidence>
<gene>
    <name evidence="12" type="ORF">UFOPK3610_00663</name>
</gene>
<keyword evidence="8" id="KW-0460">Magnesium</keyword>
<evidence type="ECO:0000313" key="12">
    <source>
        <dbReference type="EMBL" id="CAB4909246.1"/>
    </source>
</evidence>
<comment type="subunit">
    <text evidence="3">Monomer.</text>
</comment>
<evidence type="ECO:0000256" key="4">
    <source>
        <dbReference type="ARBA" id="ARBA00022598"/>
    </source>
</evidence>
<sequence>MVSDIEAALKARWPENRMEPDIARMVALMDVLGDPQLSYPVIHVTGTNGKTSTTRMIEALLRSNGLRTGLYTSPHLQDVRERICFDGEPIDEERFAEIYVETAPYFDLIDSRSEAEGGPALSYFEVLTAMAFAAFADAPIDAAAVEVGLGGTWDATNVVKSQVSVIMPVDLDHTEILGDTYVDIAIEKSGIIKAGAAAVIAEQREDVLDVLLARCEEVGATPLQQGIDFEVLERMVAFGGQQLTLRGLTSVYDEIYLPLFGEHQANNAACALAAVESFLGGDRLDIEVVREAFAAVRVPGRLEVVRTSPTVIVDAAHNPHGARSLAEAIGDSFSFERLVAVVSMFEGKDALRFLDALSSVVDTVVVTRNSSPRAFDPDELGEIAIEVFGDDRVEVVPNFSNAIARAVDIAEEGGDSSISGLGVLITGSVATAGDALKLLKRPRRGRE</sequence>
<dbReference type="GO" id="GO:0004326">
    <property type="term" value="F:tetrahydrofolylpolyglutamate synthase activity"/>
    <property type="evidence" value="ECO:0007669"/>
    <property type="project" value="InterPro"/>
</dbReference>
<dbReference type="InterPro" id="IPR004101">
    <property type="entry name" value="Mur_ligase_C"/>
</dbReference>
<dbReference type="PANTHER" id="PTHR11136">
    <property type="entry name" value="FOLYLPOLYGLUTAMATE SYNTHASE-RELATED"/>
    <property type="match status" value="1"/>
</dbReference>
<dbReference type="AlphaFoldDB" id="A0A6J7GQL0"/>
<dbReference type="EMBL" id="CAFBMR010000017">
    <property type="protein sequence ID" value="CAB4909246.1"/>
    <property type="molecule type" value="Genomic_DNA"/>
</dbReference>
<dbReference type="GO" id="GO:0046872">
    <property type="term" value="F:metal ion binding"/>
    <property type="evidence" value="ECO:0007669"/>
    <property type="project" value="UniProtKB-KW"/>
</dbReference>